<protein>
    <submittedName>
        <fullName evidence="5">Polysaccharide biosynthesis family protein</fullName>
    </submittedName>
</protein>
<dbReference type="AlphaFoldDB" id="A0A0B6AQW6"/>
<dbReference type="InterPro" id="IPR036291">
    <property type="entry name" value="NAD(P)-bd_dom_sf"/>
</dbReference>
<dbReference type="GeneID" id="93640758"/>
<dbReference type="HOGENOM" id="CLU_010194_2_10_9"/>
<reference evidence="5 6" key="1">
    <citation type="journal article" date="2015" name="Genome Announc.">
        <title>Complete genome sequences for 35 biothreat assay-relevant bacillus species.</title>
        <authorList>
            <person name="Johnson S.L."/>
            <person name="Daligault H.E."/>
            <person name="Davenport K.W."/>
            <person name="Jaissle J."/>
            <person name="Frey K.G."/>
            <person name="Ladner J.T."/>
            <person name="Broomall S.M."/>
            <person name="Bishop-Lilly K.A."/>
            <person name="Bruce D.C."/>
            <person name="Gibbons H.S."/>
            <person name="Coyne S.R."/>
            <person name="Lo C.C."/>
            <person name="Meincke L."/>
            <person name="Munk A.C."/>
            <person name="Koroleva G.I."/>
            <person name="Rosenzweig C.N."/>
            <person name="Palacios G.F."/>
            <person name="Redden C.L."/>
            <person name="Minogue T.D."/>
            <person name="Chain P.S."/>
        </authorList>
    </citation>
    <scope>NUCLEOTIDE SEQUENCE [LARGE SCALE GENOMIC DNA]</scope>
    <source>
        <strain evidence="6">ATCC 14581 / DSM 32 / JCM 2506 / NBRC 15308 / NCIMB 9376 / NCTC 10342 / NRRL B-14308 / VKM B-512</strain>
    </source>
</reference>
<comment type="similarity">
    <text evidence="1 3">Belongs to the short-chain dehydrogenases/reductases (SDR) family.</text>
</comment>
<dbReference type="SUPFAM" id="SSF51735">
    <property type="entry name" value="NAD(P)-binding Rossmann-fold domains"/>
    <property type="match status" value="1"/>
</dbReference>
<evidence type="ECO:0000313" key="6">
    <source>
        <dbReference type="Proteomes" id="UP000031829"/>
    </source>
</evidence>
<dbReference type="GO" id="GO:0016491">
    <property type="term" value="F:oxidoreductase activity"/>
    <property type="evidence" value="ECO:0007669"/>
    <property type="project" value="UniProtKB-KW"/>
</dbReference>
<evidence type="ECO:0000259" key="4">
    <source>
        <dbReference type="SMART" id="SM00822"/>
    </source>
</evidence>
<accession>A0A0B6AQW6</accession>
<organism evidence="5 6">
    <name type="scientific">Priestia megaterium (strain ATCC 14581 / DSM 32 / CCUG 1817 / JCM 2506 / NBRC 15308 / NCIMB 9376 / NCTC 10342 / NRRL B-14308 / VKM B-512 / Ford 19)</name>
    <name type="common">Bacillus megaterium</name>
    <dbReference type="NCBI Taxonomy" id="1348623"/>
    <lineage>
        <taxon>Bacteria</taxon>
        <taxon>Bacillati</taxon>
        <taxon>Bacillota</taxon>
        <taxon>Bacilli</taxon>
        <taxon>Bacillales</taxon>
        <taxon>Bacillaceae</taxon>
        <taxon>Priestia</taxon>
    </lineage>
</organism>
<dbReference type="InterPro" id="IPR057326">
    <property type="entry name" value="KR_dom"/>
</dbReference>
<dbReference type="Pfam" id="PF00106">
    <property type="entry name" value="adh_short"/>
    <property type="match status" value="1"/>
</dbReference>
<dbReference type="GO" id="GO:0016020">
    <property type="term" value="C:membrane"/>
    <property type="evidence" value="ECO:0007669"/>
    <property type="project" value="TreeGrafter"/>
</dbReference>
<dbReference type="PRINTS" id="PR00080">
    <property type="entry name" value="SDRFAMILY"/>
</dbReference>
<evidence type="ECO:0000313" key="5">
    <source>
        <dbReference type="EMBL" id="AJI23033.1"/>
    </source>
</evidence>
<keyword evidence="2" id="KW-0560">Oxidoreductase</keyword>
<dbReference type="PANTHER" id="PTHR44196:SF1">
    <property type="entry name" value="DEHYDROGENASE_REDUCTASE SDR FAMILY MEMBER 7B"/>
    <property type="match status" value="1"/>
</dbReference>
<dbReference type="RefSeq" id="WP_016762864.1">
    <property type="nucleotide sequence ID" value="NZ_BCVB01000013.1"/>
</dbReference>
<dbReference type="Proteomes" id="UP000031829">
    <property type="component" value="Chromosome"/>
</dbReference>
<evidence type="ECO:0000256" key="1">
    <source>
        <dbReference type="ARBA" id="ARBA00006484"/>
    </source>
</evidence>
<dbReference type="EMBL" id="CP009920">
    <property type="protein sequence ID" value="AJI23033.1"/>
    <property type="molecule type" value="Genomic_DNA"/>
</dbReference>
<sequence length="217" mass="24156">MKTVLITGGATGLGKELAKLYAKDYNVILAGRNQHKLKEAQHELGDNVYTMSVDITKYEEVGKSVEKLLMQHSVDILINNAGIGHFGPLTDYTKQAIDEVIDTNVKGTIFLTQALMPHLLTRPEPKVMNIISTAGLRGKANESVYVASKFGVRGFTESLKVEYQDTSLHVIAAYMGGMNTPFWDHNNHIKDKSRLRSASEIAEIIYKQQNDSEDILF</sequence>
<evidence type="ECO:0000256" key="2">
    <source>
        <dbReference type="ARBA" id="ARBA00023002"/>
    </source>
</evidence>
<dbReference type="PANTHER" id="PTHR44196">
    <property type="entry name" value="DEHYDROGENASE/REDUCTASE SDR FAMILY MEMBER 7B"/>
    <property type="match status" value="1"/>
</dbReference>
<evidence type="ECO:0000256" key="3">
    <source>
        <dbReference type="RuleBase" id="RU000363"/>
    </source>
</evidence>
<dbReference type="InterPro" id="IPR002347">
    <property type="entry name" value="SDR_fam"/>
</dbReference>
<proteinExistence type="inferred from homology"/>
<gene>
    <name evidence="5" type="ORF">BG04_2688</name>
</gene>
<dbReference type="PRINTS" id="PR00081">
    <property type="entry name" value="GDHRDH"/>
</dbReference>
<name>A0A0B6AQW6_PRIM2</name>
<dbReference type="SMART" id="SM00822">
    <property type="entry name" value="PKS_KR"/>
    <property type="match status" value="1"/>
</dbReference>
<feature type="domain" description="Ketoreductase" evidence="4">
    <location>
        <begin position="2"/>
        <end position="186"/>
    </location>
</feature>
<dbReference type="Gene3D" id="3.40.50.720">
    <property type="entry name" value="NAD(P)-binding Rossmann-like Domain"/>
    <property type="match status" value="1"/>
</dbReference>
<dbReference type="KEGG" id="bmeg:BG04_2688"/>